<dbReference type="Pfam" id="PF07690">
    <property type="entry name" value="MFS_1"/>
    <property type="match status" value="1"/>
</dbReference>
<feature type="transmembrane region" description="Helical" evidence="5">
    <location>
        <begin position="342"/>
        <end position="359"/>
    </location>
</feature>
<feature type="transmembrane region" description="Helical" evidence="5">
    <location>
        <begin position="400"/>
        <end position="425"/>
    </location>
</feature>
<keyword evidence="3 5" id="KW-1133">Transmembrane helix</keyword>
<keyword evidence="4 5" id="KW-0472">Membrane</keyword>
<dbReference type="PANTHER" id="PTHR23508">
    <property type="entry name" value="CARBOXYLIC ACID TRANSPORTER PROTEIN HOMOLOG"/>
    <property type="match status" value="1"/>
</dbReference>
<gene>
    <name evidence="7" type="ORF">GCU60_04610</name>
</gene>
<evidence type="ECO:0000256" key="2">
    <source>
        <dbReference type="ARBA" id="ARBA00022692"/>
    </source>
</evidence>
<proteinExistence type="predicted"/>
<feature type="transmembrane region" description="Helical" evidence="5">
    <location>
        <begin position="365"/>
        <end position="388"/>
    </location>
</feature>
<evidence type="ECO:0000256" key="3">
    <source>
        <dbReference type="ARBA" id="ARBA00022989"/>
    </source>
</evidence>
<keyword evidence="2 5" id="KW-0812">Transmembrane</keyword>
<dbReference type="AlphaFoldDB" id="A0A6L9VZ29"/>
<evidence type="ECO:0000256" key="1">
    <source>
        <dbReference type="ARBA" id="ARBA00004651"/>
    </source>
</evidence>
<feature type="transmembrane region" description="Helical" evidence="5">
    <location>
        <begin position="40"/>
        <end position="57"/>
    </location>
</feature>
<feature type="transmembrane region" description="Helical" evidence="5">
    <location>
        <begin position="135"/>
        <end position="156"/>
    </location>
</feature>
<feature type="domain" description="Major facilitator superfamily (MFS) profile" evidence="6">
    <location>
        <begin position="44"/>
        <end position="455"/>
    </location>
</feature>
<name>A0A6L9VZ29_9ACTN</name>
<feature type="transmembrane region" description="Helical" evidence="5">
    <location>
        <begin position="431"/>
        <end position="452"/>
    </location>
</feature>
<comment type="caution">
    <text evidence="7">The sequence shown here is derived from an EMBL/GenBank/DDBJ whole genome shotgun (WGS) entry which is preliminary data.</text>
</comment>
<feature type="transmembrane region" description="Helical" evidence="5">
    <location>
        <begin position="273"/>
        <end position="294"/>
    </location>
</feature>
<dbReference type="InterPro" id="IPR020846">
    <property type="entry name" value="MFS_dom"/>
</dbReference>
<comment type="subcellular location">
    <subcellularLocation>
        <location evidence="1">Cell membrane</location>
        <topology evidence="1">Multi-pass membrane protein</topology>
    </subcellularLocation>
</comment>
<evidence type="ECO:0000313" key="8">
    <source>
        <dbReference type="Proteomes" id="UP000479241"/>
    </source>
</evidence>
<feature type="transmembrane region" description="Helical" evidence="5">
    <location>
        <begin position="77"/>
        <end position="98"/>
    </location>
</feature>
<protein>
    <submittedName>
        <fullName evidence="7">Aromatic acid/H+ symport family MFS transporter</fullName>
    </submittedName>
</protein>
<dbReference type="InterPro" id="IPR011701">
    <property type="entry name" value="MFS"/>
</dbReference>
<dbReference type="InterPro" id="IPR036259">
    <property type="entry name" value="MFS_trans_sf"/>
</dbReference>
<dbReference type="GO" id="GO:0005886">
    <property type="term" value="C:plasma membrane"/>
    <property type="evidence" value="ECO:0007669"/>
    <property type="project" value="UniProtKB-SubCell"/>
</dbReference>
<accession>A0A6L9VZ29</accession>
<organism evidence="7 8">
    <name type="scientific">Blastococcus saxobsidens</name>
    <dbReference type="NCBI Taxonomy" id="138336"/>
    <lineage>
        <taxon>Bacteria</taxon>
        <taxon>Bacillati</taxon>
        <taxon>Actinomycetota</taxon>
        <taxon>Actinomycetes</taxon>
        <taxon>Geodermatophilales</taxon>
        <taxon>Geodermatophilaceae</taxon>
        <taxon>Blastococcus</taxon>
    </lineage>
</organism>
<dbReference type="PROSITE" id="PS50850">
    <property type="entry name" value="MFS"/>
    <property type="match status" value="1"/>
</dbReference>
<feature type="transmembrane region" description="Helical" evidence="5">
    <location>
        <begin position="168"/>
        <end position="192"/>
    </location>
</feature>
<evidence type="ECO:0000313" key="7">
    <source>
        <dbReference type="EMBL" id="NEK85045.1"/>
    </source>
</evidence>
<dbReference type="CDD" id="cd17365">
    <property type="entry name" value="MFS_PcaK_like"/>
    <property type="match status" value="1"/>
</dbReference>
<dbReference type="Proteomes" id="UP000479241">
    <property type="component" value="Unassembled WGS sequence"/>
</dbReference>
<evidence type="ECO:0000256" key="4">
    <source>
        <dbReference type="ARBA" id="ARBA00023136"/>
    </source>
</evidence>
<dbReference type="PANTHER" id="PTHR23508:SF10">
    <property type="entry name" value="CARBOXYLIC ACID TRANSPORTER PROTEIN HOMOLOG"/>
    <property type="match status" value="1"/>
</dbReference>
<dbReference type="Gene3D" id="1.20.1250.20">
    <property type="entry name" value="MFS general substrate transporter like domains"/>
    <property type="match status" value="1"/>
</dbReference>
<dbReference type="EMBL" id="JAAGWG010000006">
    <property type="protein sequence ID" value="NEK85045.1"/>
    <property type="molecule type" value="Genomic_DNA"/>
</dbReference>
<feature type="transmembrane region" description="Helical" evidence="5">
    <location>
        <begin position="198"/>
        <end position="215"/>
    </location>
</feature>
<dbReference type="SUPFAM" id="SSF103473">
    <property type="entry name" value="MFS general substrate transporter"/>
    <property type="match status" value="1"/>
</dbReference>
<feature type="transmembrane region" description="Helical" evidence="5">
    <location>
        <begin position="309"/>
        <end position="330"/>
    </location>
</feature>
<evidence type="ECO:0000259" key="6">
    <source>
        <dbReference type="PROSITE" id="PS50850"/>
    </source>
</evidence>
<dbReference type="GO" id="GO:0046943">
    <property type="term" value="F:carboxylic acid transmembrane transporter activity"/>
    <property type="evidence" value="ECO:0007669"/>
    <property type="project" value="TreeGrafter"/>
</dbReference>
<reference evidence="7 8" key="1">
    <citation type="submission" date="2019-12" db="EMBL/GenBank/DDBJ databases">
        <title>the WGS of Blastococcus saxobsidens 67B17.</title>
        <authorList>
            <person name="Jiang Z."/>
        </authorList>
    </citation>
    <scope>NUCLEOTIDE SEQUENCE [LARGE SCALE GENOMIC DNA]</scope>
    <source>
        <strain evidence="7 8">67B17</strain>
    </source>
</reference>
<sequence>MPERAGTAAGPYRFGATIAEPQGNDVSSTSTTAGGTSARAAGWVAALCWFAVLLDGFDLVVVPTTLSGLSADWDLDAGGASALITIGLVGMMVGALSIGTLTDLVGRRKALIGAVIAFSALTALCALAPNPFVFGLLRFLAGLGLGGALPTAIAMVNEFSRGARGGRATTTMMTGYHVGAVATSALGIVVVGSIGWRWMYVIGALPALVLVPLMLRHLPESAAYLATHGRRAEAEDVARRYGLELEQPAAPVDAQAGTGGATATLRALFSSGYLRTTVAIGVTSFMGLLLVYGLNNWLPGIMREAGYDLGAQLTFLTVLNVGAVAGLLVAGGVADRIGARRAGVAWFAAAALLLALLSIKLPLAGIYVMVFLTGCFVFSAQVLVYALVSANHPPQVRATALGWSAGAGRIGAIVGPILAGLLVGAGIAFPWGFYMFAVVGLLGAAALAVTVTSRSSGPLAVRPVVPSGPGGSA</sequence>
<feature type="transmembrane region" description="Helical" evidence="5">
    <location>
        <begin position="110"/>
        <end position="129"/>
    </location>
</feature>
<evidence type="ECO:0000256" key="5">
    <source>
        <dbReference type="SAM" id="Phobius"/>
    </source>
</evidence>